<protein>
    <submittedName>
        <fullName evidence="1">Uncharacterized protein</fullName>
    </submittedName>
</protein>
<evidence type="ECO:0000313" key="2">
    <source>
        <dbReference type="Proteomes" id="UP000309667"/>
    </source>
</evidence>
<gene>
    <name evidence="1" type="ORF">E9677_20010</name>
</gene>
<evidence type="ECO:0000313" key="1">
    <source>
        <dbReference type="EMBL" id="THV11783.1"/>
    </source>
</evidence>
<organism evidence="1 2">
    <name type="scientific">Rhizobium rhizophilum</name>
    <dbReference type="NCBI Taxonomy" id="1850373"/>
    <lineage>
        <taxon>Bacteria</taxon>
        <taxon>Pseudomonadati</taxon>
        <taxon>Pseudomonadota</taxon>
        <taxon>Alphaproteobacteria</taxon>
        <taxon>Hyphomicrobiales</taxon>
        <taxon>Rhizobiaceae</taxon>
        <taxon>Rhizobium/Agrobacterium group</taxon>
        <taxon>Rhizobium</taxon>
    </lineage>
</organism>
<dbReference type="RefSeq" id="WP_136559825.1">
    <property type="nucleotide sequence ID" value="NZ_STGT01000005.1"/>
</dbReference>
<reference evidence="1 2" key="1">
    <citation type="submission" date="2019-04" db="EMBL/GenBank/DDBJ databases">
        <title>Genome sequence of strain 7209-2.</title>
        <authorList>
            <person name="Gao J."/>
            <person name="Sun J."/>
        </authorList>
    </citation>
    <scope>NUCLEOTIDE SEQUENCE [LARGE SCALE GENOMIC DNA]</scope>
    <source>
        <strain evidence="1 2">7209-2</strain>
    </source>
</reference>
<comment type="caution">
    <text evidence="1">The sequence shown here is derived from an EMBL/GenBank/DDBJ whole genome shotgun (WGS) entry which is preliminary data.</text>
</comment>
<sequence>MSEPSVDYVHFAERLESAWCIETSSLWSPVNPARGQCGVTSLVAHNLFKGYILKTLLPEGPHFYNFIGGRRYDFTSSQFDHPIDYQDLAADREEAMSDTSPA</sequence>
<accession>A0ABY2QPT4</accession>
<proteinExistence type="predicted"/>
<dbReference type="InterPro" id="IPR056238">
    <property type="entry name" value="YunG-like"/>
</dbReference>
<keyword evidence="2" id="KW-1185">Reference proteome</keyword>
<dbReference type="Proteomes" id="UP000309667">
    <property type="component" value="Unassembled WGS sequence"/>
</dbReference>
<name>A0ABY2QPT4_9HYPH</name>
<dbReference type="EMBL" id="STGT01000005">
    <property type="protein sequence ID" value="THV11783.1"/>
    <property type="molecule type" value="Genomic_DNA"/>
</dbReference>
<dbReference type="Pfam" id="PF24585">
    <property type="entry name" value="YunG"/>
    <property type="match status" value="1"/>
</dbReference>